<dbReference type="EMBL" id="DSTK01000021">
    <property type="protein sequence ID" value="HFK97070.1"/>
    <property type="molecule type" value="Genomic_DNA"/>
</dbReference>
<comment type="caution">
    <text evidence="3">The sequence shown here is derived from an EMBL/GenBank/DDBJ whole genome shotgun (WGS) entry which is preliminary data.</text>
</comment>
<dbReference type="UniPathway" id="UPA00537">
    <property type="reaction ID" value="UER00595"/>
</dbReference>
<reference evidence="3" key="1">
    <citation type="journal article" date="2020" name="mSystems">
        <title>Genome- and Community-Level Interaction Insights into Carbon Utilization and Element Cycling Functions of Hydrothermarchaeota in Hydrothermal Sediment.</title>
        <authorList>
            <person name="Zhou Z."/>
            <person name="Liu Y."/>
            <person name="Xu W."/>
            <person name="Pan J."/>
            <person name="Luo Z.H."/>
            <person name="Li M."/>
        </authorList>
    </citation>
    <scope>NUCLEOTIDE SEQUENCE [LARGE SCALE GENOMIC DNA]</scope>
    <source>
        <strain evidence="3">SpSt-456</strain>
    </source>
</reference>
<evidence type="ECO:0000313" key="3">
    <source>
        <dbReference type="EMBL" id="HFK97070.1"/>
    </source>
</evidence>
<dbReference type="PANTHER" id="PTHR12561">
    <property type="entry name" value="LIPOATE-PROTEIN LIGASE"/>
    <property type="match status" value="1"/>
</dbReference>
<dbReference type="GO" id="GO:0009249">
    <property type="term" value="P:protein lipoylation"/>
    <property type="evidence" value="ECO:0007669"/>
    <property type="project" value="InterPro"/>
</dbReference>
<dbReference type="InterPro" id="IPR045864">
    <property type="entry name" value="aa-tRNA-synth_II/BPL/LPL"/>
</dbReference>
<dbReference type="Gene3D" id="3.30.930.10">
    <property type="entry name" value="Bira Bifunctional Protein, Domain 2"/>
    <property type="match status" value="1"/>
</dbReference>
<evidence type="ECO:0000259" key="2">
    <source>
        <dbReference type="PROSITE" id="PS51733"/>
    </source>
</evidence>
<dbReference type="NCBIfam" id="TIGR00545">
    <property type="entry name" value="lipoyltrans"/>
    <property type="match status" value="1"/>
</dbReference>
<dbReference type="AlphaFoldDB" id="A0A832A6D8"/>
<sequence length="345" mass="39484">MGALHQPRRAWKRKGGHWGAMMGLWQDETDPAWNLATEEYLLGHVEEPCFLVWRNDKAVVIGRNQNALAEVHKTFVDRNGIPVLRRLSGGGAVFHDLGNVNFTYIEPQRVSRRRSYGDFMSPVLDFLRHMGVPAWMDARSDLAVHGRKISGNAQCRRGGTILHHGTLLFDTDLDLLRAALHASPSCYKDKAVRSVRRPVTNIRRFLNDDMAPERFAERLMAYMQRLLGFRRVALTDEDRQAVSELARTKYRTWEWNYAASPPYRFEKYGDGPHGPWRVCLDVVRGVIQKAHVESPTWPDGRKRRLERDLLECPHEPASILAVIRSQGETAWPELGNGEGLLDLFL</sequence>
<organism evidence="3">
    <name type="scientific">Desulfacinum infernum</name>
    <dbReference type="NCBI Taxonomy" id="35837"/>
    <lineage>
        <taxon>Bacteria</taxon>
        <taxon>Pseudomonadati</taxon>
        <taxon>Thermodesulfobacteriota</taxon>
        <taxon>Syntrophobacteria</taxon>
        <taxon>Syntrophobacterales</taxon>
        <taxon>Syntrophobacteraceae</taxon>
        <taxon>Desulfacinum</taxon>
    </lineage>
</organism>
<dbReference type="PANTHER" id="PTHR12561:SF3">
    <property type="entry name" value="LIPOYLTRANSFERASE 1, MITOCHONDRIAL"/>
    <property type="match status" value="1"/>
</dbReference>
<protein>
    <submittedName>
        <fullName evidence="3">Lipoate--protein ligase family protein</fullName>
    </submittedName>
</protein>
<comment type="pathway">
    <text evidence="1">Protein modification; protein lipoylation via exogenous pathway; protein N(6)-(lipoyl)lysine from lipoate: step 2/2.</text>
</comment>
<dbReference type="GO" id="GO:0017118">
    <property type="term" value="F:lipoyltransferase activity"/>
    <property type="evidence" value="ECO:0007669"/>
    <property type="project" value="TreeGrafter"/>
</dbReference>
<name>A0A832A6D8_9BACT</name>
<feature type="domain" description="BPL/LPL catalytic" evidence="2">
    <location>
        <begin position="44"/>
        <end position="231"/>
    </location>
</feature>
<evidence type="ECO:0000256" key="1">
    <source>
        <dbReference type="ARBA" id="ARBA00005085"/>
    </source>
</evidence>
<keyword evidence="3" id="KW-0436">Ligase</keyword>
<dbReference type="PROSITE" id="PS51733">
    <property type="entry name" value="BPL_LPL_CATALYTIC"/>
    <property type="match status" value="1"/>
</dbReference>
<dbReference type="CDD" id="cd16443">
    <property type="entry name" value="LplA"/>
    <property type="match status" value="1"/>
</dbReference>
<dbReference type="Pfam" id="PF21948">
    <property type="entry name" value="LplA-B_cat"/>
    <property type="match status" value="1"/>
</dbReference>
<proteinExistence type="predicted"/>
<dbReference type="SUPFAM" id="SSF55681">
    <property type="entry name" value="Class II aaRS and biotin synthetases"/>
    <property type="match status" value="1"/>
</dbReference>
<dbReference type="GO" id="GO:0005737">
    <property type="term" value="C:cytoplasm"/>
    <property type="evidence" value="ECO:0007669"/>
    <property type="project" value="TreeGrafter"/>
</dbReference>
<dbReference type="InterPro" id="IPR004143">
    <property type="entry name" value="BPL_LPL_catalytic"/>
</dbReference>
<dbReference type="GO" id="GO:0016874">
    <property type="term" value="F:ligase activity"/>
    <property type="evidence" value="ECO:0007669"/>
    <property type="project" value="UniProtKB-KW"/>
</dbReference>
<gene>
    <name evidence="3" type="ORF">ENS06_07060</name>
</gene>
<dbReference type="InterPro" id="IPR004562">
    <property type="entry name" value="LipoylTrfase_LipoateP_Ligase"/>
</dbReference>
<accession>A0A832A6D8</accession>